<keyword evidence="1" id="KW-0472">Membrane</keyword>
<dbReference type="Proteomes" id="UP000317557">
    <property type="component" value="Unassembled WGS sequence"/>
</dbReference>
<feature type="transmembrane region" description="Helical" evidence="1">
    <location>
        <begin position="42"/>
        <end position="62"/>
    </location>
</feature>
<keyword evidence="1" id="KW-1133">Transmembrane helix</keyword>
<reference evidence="2 3" key="1">
    <citation type="submission" date="2017-05" db="EMBL/GenBank/DDBJ databases">
        <authorList>
            <person name="Varghese N."/>
            <person name="Submissions S."/>
        </authorList>
    </citation>
    <scope>NUCLEOTIDE SEQUENCE [LARGE SCALE GENOMIC DNA]</scope>
    <source>
        <strain evidence="2 3">DSM 21985</strain>
    </source>
</reference>
<keyword evidence="1" id="KW-0812">Transmembrane</keyword>
<gene>
    <name evidence="2" type="ORF">SAMN06265219_11040</name>
</gene>
<sequence length="99" mass="10908">MKRSYSPLLRNSIILLFIVILFSSCANVVPVEECLTGQTYGFWYGLLHGFIAPFSFIVSLFQDDVAVYAINNSGHWYDFGFLLGAMIIFGGGGKGTKGK</sequence>
<proteinExistence type="predicted"/>
<name>A0A521E163_9BACT</name>
<dbReference type="OrthoDB" id="165386at2"/>
<dbReference type="EMBL" id="FXTP01000010">
    <property type="protein sequence ID" value="SMO77575.1"/>
    <property type="molecule type" value="Genomic_DNA"/>
</dbReference>
<dbReference type="AlphaFoldDB" id="A0A521E163"/>
<keyword evidence="3" id="KW-1185">Reference proteome</keyword>
<protein>
    <recommendedName>
        <fullName evidence="4">Lipoprotein</fullName>
    </recommendedName>
</protein>
<dbReference type="RefSeq" id="WP_142454860.1">
    <property type="nucleotide sequence ID" value="NZ_FXTP01000010.1"/>
</dbReference>
<evidence type="ECO:0000313" key="3">
    <source>
        <dbReference type="Proteomes" id="UP000317557"/>
    </source>
</evidence>
<evidence type="ECO:0008006" key="4">
    <source>
        <dbReference type="Google" id="ProtNLM"/>
    </source>
</evidence>
<dbReference type="PROSITE" id="PS51257">
    <property type="entry name" value="PROKAR_LIPOPROTEIN"/>
    <property type="match status" value="1"/>
</dbReference>
<evidence type="ECO:0000313" key="2">
    <source>
        <dbReference type="EMBL" id="SMO77575.1"/>
    </source>
</evidence>
<organism evidence="2 3">
    <name type="scientific">Gracilimonas mengyeensis</name>
    <dbReference type="NCBI Taxonomy" id="1302730"/>
    <lineage>
        <taxon>Bacteria</taxon>
        <taxon>Pseudomonadati</taxon>
        <taxon>Balneolota</taxon>
        <taxon>Balneolia</taxon>
        <taxon>Balneolales</taxon>
        <taxon>Balneolaceae</taxon>
        <taxon>Gracilimonas</taxon>
    </lineage>
</organism>
<evidence type="ECO:0000256" key="1">
    <source>
        <dbReference type="SAM" id="Phobius"/>
    </source>
</evidence>
<feature type="transmembrane region" description="Helical" evidence="1">
    <location>
        <begin position="74"/>
        <end position="93"/>
    </location>
</feature>
<accession>A0A521E163</accession>